<accession>A0A8J6IWD3</accession>
<protein>
    <submittedName>
        <fullName evidence="2">Uncharacterized protein</fullName>
    </submittedName>
</protein>
<dbReference type="AlphaFoldDB" id="A0A8J6IWD3"/>
<keyword evidence="1" id="KW-1133">Transmembrane helix</keyword>
<dbReference type="RefSeq" id="WP_186507980.1">
    <property type="nucleotide sequence ID" value="NZ_JACNEP010000018.1"/>
</dbReference>
<proteinExistence type="predicted"/>
<keyword evidence="3" id="KW-1185">Reference proteome</keyword>
<comment type="caution">
    <text evidence="2">The sequence shown here is derived from an EMBL/GenBank/DDBJ whole genome shotgun (WGS) entry which is preliminary data.</text>
</comment>
<evidence type="ECO:0000313" key="2">
    <source>
        <dbReference type="EMBL" id="MBC3767459.1"/>
    </source>
</evidence>
<reference evidence="2" key="2">
    <citation type="submission" date="2020-08" db="EMBL/GenBank/DDBJ databases">
        <authorList>
            <person name="Lai Q."/>
        </authorList>
    </citation>
    <scope>NUCLEOTIDE SEQUENCE</scope>
    <source>
        <strain evidence="2">S27-2</strain>
    </source>
</reference>
<organism evidence="2 3">
    <name type="scientific">Neptunicella marina</name>
    <dbReference type="NCBI Taxonomy" id="2125989"/>
    <lineage>
        <taxon>Bacteria</taxon>
        <taxon>Pseudomonadati</taxon>
        <taxon>Pseudomonadota</taxon>
        <taxon>Gammaproteobacteria</taxon>
        <taxon>Alteromonadales</taxon>
        <taxon>Alteromonadaceae</taxon>
        <taxon>Neptunicella</taxon>
    </lineage>
</organism>
<name>A0A8J6IWD3_9ALTE</name>
<evidence type="ECO:0000313" key="3">
    <source>
        <dbReference type="Proteomes" id="UP000601768"/>
    </source>
</evidence>
<dbReference type="Proteomes" id="UP000601768">
    <property type="component" value="Unassembled WGS sequence"/>
</dbReference>
<keyword evidence="1" id="KW-0472">Membrane</keyword>
<feature type="transmembrane region" description="Helical" evidence="1">
    <location>
        <begin position="6"/>
        <end position="23"/>
    </location>
</feature>
<dbReference type="EMBL" id="JACNEP010000018">
    <property type="protein sequence ID" value="MBC3767459.1"/>
    <property type="molecule type" value="Genomic_DNA"/>
</dbReference>
<keyword evidence="1" id="KW-0812">Transmembrane</keyword>
<feature type="transmembrane region" description="Helical" evidence="1">
    <location>
        <begin position="105"/>
        <end position="123"/>
    </location>
</feature>
<sequence length="140" mass="15979">MDWDIFIKAIGILVTLILGIAQLRAKHPTQALKDALKDDLEILNKMKPEDYGYKIVQSHIKLGILATYTVSRKRWYYVYNWDDLFIGGSIAGIFTYWTLVLIEQGNFWGFMTAFCAIVGFGMIPDAFKQVSAKTDESRDS</sequence>
<feature type="transmembrane region" description="Helical" evidence="1">
    <location>
        <begin position="81"/>
        <end position="99"/>
    </location>
</feature>
<gene>
    <name evidence="2" type="ORF">H8B19_16395</name>
</gene>
<reference evidence="2" key="1">
    <citation type="journal article" date="2018" name="Int. J. Syst. Evol. Microbiol.">
        <title>Neptunicella marina gen. nov., sp. nov., isolated from surface seawater.</title>
        <authorList>
            <person name="Liu X."/>
            <person name="Lai Q."/>
            <person name="Du Y."/>
            <person name="Zhang X."/>
            <person name="Liu Z."/>
            <person name="Sun F."/>
            <person name="Shao Z."/>
        </authorList>
    </citation>
    <scope>NUCLEOTIDE SEQUENCE</scope>
    <source>
        <strain evidence="2">S27-2</strain>
    </source>
</reference>
<evidence type="ECO:0000256" key="1">
    <source>
        <dbReference type="SAM" id="Phobius"/>
    </source>
</evidence>